<evidence type="ECO:0000259" key="5">
    <source>
        <dbReference type="PROSITE" id="PS50893"/>
    </source>
</evidence>
<feature type="domain" description="ABC transporter" evidence="5">
    <location>
        <begin position="8"/>
        <end position="224"/>
    </location>
</feature>
<dbReference type="InterPro" id="IPR003439">
    <property type="entry name" value="ABC_transporter-like_ATP-bd"/>
</dbReference>
<dbReference type="InterPro" id="IPR003593">
    <property type="entry name" value="AAA+_ATPase"/>
</dbReference>
<dbReference type="InterPro" id="IPR027417">
    <property type="entry name" value="P-loop_NTPase"/>
</dbReference>
<dbReference type="InterPro" id="IPR050153">
    <property type="entry name" value="Metal_Ion_Import_ABC"/>
</dbReference>
<keyword evidence="4 6" id="KW-0067">ATP-binding</keyword>
<accession>V5F248</accession>
<dbReference type="Gene3D" id="3.40.50.300">
    <property type="entry name" value="P-loop containing nucleotide triphosphate hydrolases"/>
    <property type="match status" value="1"/>
</dbReference>
<evidence type="ECO:0000256" key="4">
    <source>
        <dbReference type="ARBA" id="ARBA00022840"/>
    </source>
</evidence>
<dbReference type="GO" id="GO:0005524">
    <property type="term" value="F:ATP binding"/>
    <property type="evidence" value="ECO:0007669"/>
    <property type="project" value="UniProtKB-KW"/>
</dbReference>
<gene>
    <name evidence="6" type="ORF">VHA01S_017_00060</name>
</gene>
<protein>
    <submittedName>
        <fullName evidence="6">Putative manganese ABC transporter ATP-binding protein</fullName>
    </submittedName>
</protein>
<dbReference type="Pfam" id="PF00005">
    <property type="entry name" value="ABC_tran"/>
    <property type="match status" value="1"/>
</dbReference>
<keyword evidence="2" id="KW-0813">Transport</keyword>
<evidence type="ECO:0000256" key="3">
    <source>
        <dbReference type="ARBA" id="ARBA00022741"/>
    </source>
</evidence>
<reference evidence="6 7" key="2">
    <citation type="submission" date="2013-11" db="EMBL/GenBank/DDBJ databases">
        <title>Whole genome shotgun sequence of Vibrio halioticoli NBRC 102217.</title>
        <authorList>
            <person name="Isaki S."/>
            <person name="Kimura A."/>
            <person name="Ohji S."/>
            <person name="Hosoyama A."/>
            <person name="Fujita N."/>
            <person name="Hashimoto M."/>
            <person name="Hosoyama Y."/>
            <person name="Yamazoe A."/>
        </authorList>
    </citation>
    <scope>NUCLEOTIDE SEQUENCE [LARGE SCALE GENOMIC DNA]</scope>
    <source>
        <strain evidence="6 7">NBRC 102217</strain>
    </source>
</reference>
<dbReference type="AlphaFoldDB" id="V5F248"/>
<keyword evidence="7" id="KW-1185">Reference proteome</keyword>
<comment type="caution">
    <text evidence="6">The sequence shown here is derived from an EMBL/GenBank/DDBJ whole genome shotgun (WGS) entry which is preliminary data.</text>
</comment>
<evidence type="ECO:0000313" key="6">
    <source>
        <dbReference type="EMBL" id="GAD89199.1"/>
    </source>
</evidence>
<comment type="similarity">
    <text evidence="1">Belongs to the ABC transporter superfamily.</text>
</comment>
<dbReference type="CDD" id="cd03235">
    <property type="entry name" value="ABC_Metallic_Cations"/>
    <property type="match status" value="1"/>
</dbReference>
<evidence type="ECO:0000256" key="2">
    <source>
        <dbReference type="ARBA" id="ARBA00022448"/>
    </source>
</evidence>
<dbReference type="SUPFAM" id="SSF52540">
    <property type="entry name" value="P-loop containing nucleoside triphosphate hydrolases"/>
    <property type="match status" value="1"/>
</dbReference>
<reference evidence="6 7" key="1">
    <citation type="submission" date="2013-10" db="EMBL/GenBank/DDBJ databases">
        <authorList>
            <person name="Ichikawa N."/>
            <person name="Kimura A."/>
            <person name="Ohji S."/>
            <person name="Hosoyama A."/>
            <person name="Fujita N."/>
        </authorList>
    </citation>
    <scope>NUCLEOTIDE SEQUENCE [LARGE SCALE GENOMIC DNA]</scope>
    <source>
        <strain evidence="6 7">NBRC 102217</strain>
    </source>
</reference>
<dbReference type="OrthoDB" id="9806726at2"/>
<dbReference type="eggNOG" id="COG1121">
    <property type="taxonomic scope" value="Bacteria"/>
</dbReference>
<name>V5F248_9VIBR</name>
<dbReference type="Proteomes" id="UP000017800">
    <property type="component" value="Unassembled WGS sequence"/>
</dbReference>
<proteinExistence type="inferred from homology"/>
<dbReference type="RefSeq" id="WP_023403570.1">
    <property type="nucleotide sequence ID" value="NZ_BAUJ01000017.1"/>
</dbReference>
<evidence type="ECO:0000256" key="1">
    <source>
        <dbReference type="ARBA" id="ARBA00005417"/>
    </source>
</evidence>
<keyword evidence="3" id="KW-0547">Nucleotide-binding</keyword>
<dbReference type="SMART" id="SM00382">
    <property type="entry name" value="AAA"/>
    <property type="match status" value="1"/>
</dbReference>
<sequence>MGDLSSMIHFNDLVIGYQNKAVCHSISGQVKLGSLSAIVGPNGVGKSTLLKTLCGLIPAISGSTSLENIDKKGIAWLPQKSNIDQDFPINVFEVVSMGCWPRKSIFRRLSKKDMQNVDWALEQVGITELKKTSINRLSGGQFQRMLFARLLVQDAPIMLMDEPFAGIDEDTQMLILNLILELHRKGKTIVAVLHDISMVESYFTDIIRLSNGQAIFEQNNVNQVTD</sequence>
<dbReference type="PROSITE" id="PS00211">
    <property type="entry name" value="ABC_TRANSPORTER_1"/>
    <property type="match status" value="1"/>
</dbReference>
<dbReference type="PANTHER" id="PTHR42734:SF5">
    <property type="entry name" value="IRON TRANSPORT SYSTEM ATP-BINDING PROTEIN HI_0361-RELATED"/>
    <property type="match status" value="1"/>
</dbReference>
<dbReference type="PROSITE" id="PS50893">
    <property type="entry name" value="ABC_TRANSPORTER_2"/>
    <property type="match status" value="1"/>
</dbReference>
<dbReference type="PANTHER" id="PTHR42734">
    <property type="entry name" value="METAL TRANSPORT SYSTEM ATP-BINDING PROTEIN TM_0124-RELATED"/>
    <property type="match status" value="1"/>
</dbReference>
<evidence type="ECO:0000313" key="7">
    <source>
        <dbReference type="Proteomes" id="UP000017800"/>
    </source>
</evidence>
<organism evidence="6 7">
    <name type="scientific">Vibrio halioticoli NBRC 102217</name>
    <dbReference type="NCBI Taxonomy" id="1219072"/>
    <lineage>
        <taxon>Bacteria</taxon>
        <taxon>Pseudomonadati</taxon>
        <taxon>Pseudomonadota</taxon>
        <taxon>Gammaproteobacteria</taxon>
        <taxon>Vibrionales</taxon>
        <taxon>Vibrionaceae</taxon>
        <taxon>Vibrio</taxon>
    </lineage>
</organism>
<dbReference type="EMBL" id="BAUJ01000017">
    <property type="protein sequence ID" value="GAD89199.1"/>
    <property type="molecule type" value="Genomic_DNA"/>
</dbReference>
<dbReference type="InterPro" id="IPR017871">
    <property type="entry name" value="ABC_transporter-like_CS"/>
</dbReference>
<dbReference type="GO" id="GO:0016887">
    <property type="term" value="F:ATP hydrolysis activity"/>
    <property type="evidence" value="ECO:0007669"/>
    <property type="project" value="InterPro"/>
</dbReference>